<dbReference type="Pfam" id="PF13561">
    <property type="entry name" value="adh_short_C2"/>
    <property type="match status" value="1"/>
</dbReference>
<dbReference type="AlphaFoldDB" id="A0A5R9G5C8"/>
<dbReference type="PRINTS" id="PR00081">
    <property type="entry name" value="GDHRDH"/>
</dbReference>
<protein>
    <submittedName>
        <fullName evidence="4">SDR family oxidoreductase</fullName>
    </submittedName>
</protein>
<dbReference type="PROSITE" id="PS00061">
    <property type="entry name" value="ADH_SHORT"/>
    <property type="match status" value="1"/>
</dbReference>
<dbReference type="NCBIfam" id="NF005559">
    <property type="entry name" value="PRK07231.1"/>
    <property type="match status" value="1"/>
</dbReference>
<name>A0A5R9G5C8_9BACL</name>
<proteinExistence type="inferred from homology"/>
<dbReference type="EMBL" id="VCIW01000030">
    <property type="protein sequence ID" value="TLS48698.1"/>
    <property type="molecule type" value="Genomic_DNA"/>
</dbReference>
<dbReference type="InterPro" id="IPR020904">
    <property type="entry name" value="Sc_DH/Rdtase_CS"/>
</dbReference>
<dbReference type="SMART" id="SM00822">
    <property type="entry name" value="PKS_KR"/>
    <property type="match status" value="1"/>
</dbReference>
<dbReference type="PRINTS" id="PR00080">
    <property type="entry name" value="SDRFAMILY"/>
</dbReference>
<keyword evidence="2" id="KW-0560">Oxidoreductase</keyword>
<dbReference type="InterPro" id="IPR036291">
    <property type="entry name" value="NAD(P)-bd_dom_sf"/>
</dbReference>
<evidence type="ECO:0000259" key="3">
    <source>
        <dbReference type="SMART" id="SM00822"/>
    </source>
</evidence>
<comment type="caution">
    <text evidence="4">The sequence shown here is derived from an EMBL/GenBank/DDBJ whole genome shotgun (WGS) entry which is preliminary data.</text>
</comment>
<dbReference type="OrthoDB" id="9803333at2"/>
<dbReference type="SUPFAM" id="SSF51735">
    <property type="entry name" value="NAD(P)-binding Rossmann-fold domains"/>
    <property type="match status" value="1"/>
</dbReference>
<dbReference type="FunFam" id="3.40.50.720:FF:000084">
    <property type="entry name" value="Short-chain dehydrogenase reductase"/>
    <property type="match status" value="1"/>
</dbReference>
<dbReference type="InterPro" id="IPR002347">
    <property type="entry name" value="SDR_fam"/>
</dbReference>
<dbReference type="InterPro" id="IPR057326">
    <property type="entry name" value="KR_dom"/>
</dbReference>
<gene>
    <name evidence="4" type="ORF">FE782_29070</name>
</gene>
<dbReference type="Gene3D" id="3.40.50.720">
    <property type="entry name" value="NAD(P)-binding Rossmann-like Domain"/>
    <property type="match status" value="1"/>
</dbReference>
<evidence type="ECO:0000313" key="5">
    <source>
        <dbReference type="Proteomes" id="UP000309676"/>
    </source>
</evidence>
<evidence type="ECO:0000313" key="4">
    <source>
        <dbReference type="EMBL" id="TLS48698.1"/>
    </source>
</evidence>
<dbReference type="PANTHER" id="PTHR43639:SF9">
    <property type="entry name" value="BLL5898 PROTEIN"/>
    <property type="match status" value="1"/>
</dbReference>
<evidence type="ECO:0000256" key="2">
    <source>
        <dbReference type="ARBA" id="ARBA00023002"/>
    </source>
</evidence>
<comment type="similarity">
    <text evidence="1">Belongs to the short-chain dehydrogenases/reductases (SDR) family.</text>
</comment>
<dbReference type="GO" id="GO:0008206">
    <property type="term" value="P:bile acid metabolic process"/>
    <property type="evidence" value="ECO:0007669"/>
    <property type="project" value="UniProtKB-ARBA"/>
</dbReference>
<evidence type="ECO:0000256" key="1">
    <source>
        <dbReference type="ARBA" id="ARBA00006484"/>
    </source>
</evidence>
<accession>A0A5R9G5C8</accession>
<dbReference type="CDD" id="cd05233">
    <property type="entry name" value="SDR_c"/>
    <property type="match status" value="1"/>
</dbReference>
<sequence>MRLDGKTAIVTGAGSGIGEAIAALFASRGANVVVADRNEAAAARVAREINEGGGRAIAVRTDVSLDADVRKLARTTIDTFGSIDAVVNNASVILPGPLENVEEADWQRVMDSNVKSVFLTTKACISELRRRRGSIVNLASLNGLLGQRNNPVYSASKGAVIALTKSLALDYAADGVRVNCICPAGVMTPLLEDWVERQPDPAAASRALEEMHPLGRCATPEEIARAALYLACDDAGFVTGVALPVDGGASLGY</sequence>
<keyword evidence="5" id="KW-1185">Reference proteome</keyword>
<dbReference type="GO" id="GO:0016491">
    <property type="term" value="F:oxidoreductase activity"/>
    <property type="evidence" value="ECO:0007669"/>
    <property type="project" value="UniProtKB-KW"/>
</dbReference>
<organism evidence="4 5">
    <name type="scientific">Paenibacillus antri</name>
    <dbReference type="NCBI Taxonomy" id="2582848"/>
    <lineage>
        <taxon>Bacteria</taxon>
        <taxon>Bacillati</taxon>
        <taxon>Bacillota</taxon>
        <taxon>Bacilli</taxon>
        <taxon>Bacillales</taxon>
        <taxon>Paenibacillaceae</taxon>
        <taxon>Paenibacillus</taxon>
    </lineage>
</organism>
<dbReference type="RefSeq" id="WP_138197866.1">
    <property type="nucleotide sequence ID" value="NZ_VCIW01000030.1"/>
</dbReference>
<feature type="domain" description="Ketoreductase" evidence="3">
    <location>
        <begin position="6"/>
        <end position="190"/>
    </location>
</feature>
<dbReference type="Proteomes" id="UP000309676">
    <property type="component" value="Unassembled WGS sequence"/>
</dbReference>
<dbReference type="PANTHER" id="PTHR43639">
    <property type="entry name" value="OXIDOREDUCTASE, SHORT-CHAIN DEHYDROGENASE/REDUCTASE FAMILY (AFU_ORTHOLOGUE AFUA_5G02870)"/>
    <property type="match status" value="1"/>
</dbReference>
<reference evidence="4 5" key="1">
    <citation type="submission" date="2019-05" db="EMBL/GenBank/DDBJ databases">
        <authorList>
            <person name="Narsing Rao M.P."/>
            <person name="Li W.J."/>
        </authorList>
    </citation>
    <scope>NUCLEOTIDE SEQUENCE [LARGE SCALE GENOMIC DNA]</scope>
    <source>
        <strain evidence="4 5">SYSU_K30003</strain>
    </source>
</reference>